<comment type="caution">
    <text evidence="1">The sequence shown here is derived from an EMBL/GenBank/DDBJ whole genome shotgun (WGS) entry which is preliminary data.</text>
</comment>
<reference evidence="1 2" key="1">
    <citation type="submission" date="2016-10" db="EMBL/GenBank/DDBJ databases">
        <title>Comparative genome analysis of multiple Pseudomonas spp. focuses on biocontrol and plant growth promoting traits.</title>
        <authorList>
            <person name="Tao X.-Y."/>
            <person name="Taylor C.G."/>
        </authorList>
    </citation>
    <scope>NUCLEOTIDE SEQUENCE [LARGE SCALE GENOMIC DNA]</scope>
    <source>
        <strain evidence="1 2">48H11</strain>
    </source>
</reference>
<gene>
    <name evidence="1" type="ORF">BK659_08575</name>
</gene>
<organism evidence="1 2">
    <name type="scientific">Pseudomonas brassicacearum</name>
    <dbReference type="NCBI Taxonomy" id="930166"/>
    <lineage>
        <taxon>Bacteria</taxon>
        <taxon>Pseudomonadati</taxon>
        <taxon>Pseudomonadota</taxon>
        <taxon>Gammaproteobacteria</taxon>
        <taxon>Pseudomonadales</taxon>
        <taxon>Pseudomonadaceae</taxon>
        <taxon>Pseudomonas</taxon>
    </lineage>
</organism>
<dbReference type="RefSeq" id="WP_185015299.1">
    <property type="nucleotide sequence ID" value="NZ_MOBJ01000006.1"/>
</dbReference>
<proteinExistence type="predicted"/>
<evidence type="ECO:0000313" key="2">
    <source>
        <dbReference type="Proteomes" id="UP000286071"/>
    </source>
</evidence>
<dbReference type="Proteomes" id="UP000286071">
    <property type="component" value="Unassembled WGS sequence"/>
</dbReference>
<name>A0A423H9R8_9PSED</name>
<sequence length="288" mass="31930">MALGKLLANLDPAVDVRLNLIGLFDTVAAIIDSLSGDLSAANDDNPGVNLYLPPGCARQVIQLQARDERRHNFALNSVLDGHREISLPGVHSNIGGGYLPRARERLWLTPPRRVTQDANRPVQAHLEWAKARTQMLALEASGLAGDEGSLEIHTWSMTPAPQGKNSEDKDDYLLTIALDRPVHGELSRIALRVMRELGVRHGVPFKRLEERPDLALPAELQPIATQILDQVLGGVEVSLDRAQERLLRRRYIHQSAHWLPNTGVMAMKPAADNTRKVYPNQPHKGYPE</sequence>
<protein>
    <submittedName>
        <fullName evidence="1">Uncharacterized protein</fullName>
    </submittedName>
</protein>
<dbReference type="AlphaFoldDB" id="A0A423H9R8"/>
<accession>A0A423H9R8</accession>
<evidence type="ECO:0000313" key="1">
    <source>
        <dbReference type="EMBL" id="RON09953.1"/>
    </source>
</evidence>
<dbReference type="EMBL" id="MOBJ01000006">
    <property type="protein sequence ID" value="RON09953.1"/>
    <property type="molecule type" value="Genomic_DNA"/>
</dbReference>